<dbReference type="Proteomes" id="UP000190962">
    <property type="component" value="Unassembled WGS sequence"/>
</dbReference>
<evidence type="ECO:0000256" key="6">
    <source>
        <dbReference type="ARBA" id="ARBA00023110"/>
    </source>
</evidence>
<evidence type="ECO:0000256" key="13">
    <source>
        <dbReference type="RuleBase" id="RU003914"/>
    </source>
</evidence>
<evidence type="ECO:0000256" key="2">
    <source>
        <dbReference type="ARBA" id="ARBA00005464"/>
    </source>
</evidence>
<dbReference type="HAMAP" id="MF_00303">
    <property type="entry name" value="Trigger_factor_Tig"/>
    <property type="match status" value="1"/>
</dbReference>
<dbReference type="GO" id="GO:0051301">
    <property type="term" value="P:cell division"/>
    <property type="evidence" value="ECO:0007669"/>
    <property type="project" value="UniProtKB-KW"/>
</dbReference>
<evidence type="ECO:0000256" key="9">
    <source>
        <dbReference type="ARBA" id="ARBA00023306"/>
    </source>
</evidence>
<evidence type="ECO:0000256" key="5">
    <source>
        <dbReference type="ARBA" id="ARBA00022618"/>
    </source>
</evidence>
<dbReference type="PANTHER" id="PTHR30560:SF3">
    <property type="entry name" value="TRIGGER FACTOR-LIKE PROTEIN TIG, CHLOROPLASTIC"/>
    <property type="match status" value="1"/>
</dbReference>
<comment type="catalytic activity">
    <reaction evidence="1 11 12">
        <text>[protein]-peptidylproline (omega=180) = [protein]-peptidylproline (omega=0)</text>
        <dbReference type="Rhea" id="RHEA:16237"/>
        <dbReference type="Rhea" id="RHEA-COMP:10747"/>
        <dbReference type="Rhea" id="RHEA-COMP:10748"/>
        <dbReference type="ChEBI" id="CHEBI:83833"/>
        <dbReference type="ChEBI" id="CHEBI:83834"/>
        <dbReference type="EC" id="5.2.1.8"/>
    </reaction>
</comment>
<dbReference type="EMBL" id="MPNX01000009">
    <property type="protein sequence ID" value="OOY34910.1"/>
    <property type="molecule type" value="Genomic_DNA"/>
</dbReference>
<dbReference type="SUPFAM" id="SSF109998">
    <property type="entry name" value="Triger factor/SurA peptide-binding domain-like"/>
    <property type="match status" value="1"/>
</dbReference>
<dbReference type="SUPFAM" id="SSF54534">
    <property type="entry name" value="FKBP-like"/>
    <property type="match status" value="1"/>
</dbReference>
<dbReference type="AlphaFoldDB" id="A0A0B0H702"/>
<dbReference type="PATRIC" id="fig|2340.3.peg.2482"/>
<evidence type="ECO:0000256" key="11">
    <source>
        <dbReference type="HAMAP-Rule" id="MF_00303"/>
    </source>
</evidence>
<dbReference type="PROSITE" id="PS50059">
    <property type="entry name" value="FKBP_PPIASE"/>
    <property type="match status" value="1"/>
</dbReference>
<dbReference type="EMBL" id="JRAA01000003">
    <property type="protein sequence ID" value="KHF24417.1"/>
    <property type="molecule type" value="Genomic_DNA"/>
</dbReference>
<dbReference type="InterPro" id="IPR046357">
    <property type="entry name" value="PPIase_dom_sf"/>
</dbReference>
<dbReference type="Pfam" id="PF00254">
    <property type="entry name" value="FKBP_C"/>
    <property type="match status" value="1"/>
</dbReference>
<dbReference type="GO" id="GO:0003755">
    <property type="term" value="F:peptidyl-prolyl cis-trans isomerase activity"/>
    <property type="evidence" value="ECO:0007669"/>
    <property type="project" value="UniProtKB-UniRule"/>
</dbReference>
<dbReference type="NCBIfam" id="TIGR00115">
    <property type="entry name" value="tig"/>
    <property type="match status" value="1"/>
</dbReference>
<dbReference type="Pfam" id="PF05697">
    <property type="entry name" value="Trigger_N"/>
    <property type="match status" value="1"/>
</dbReference>
<evidence type="ECO:0000256" key="3">
    <source>
        <dbReference type="ARBA" id="ARBA00013194"/>
    </source>
</evidence>
<dbReference type="RefSeq" id="WP_043118566.1">
    <property type="nucleotide sequence ID" value="NZ_JRAA01000003.1"/>
</dbReference>
<dbReference type="GeneID" id="86991679"/>
<dbReference type="GO" id="GO:0043022">
    <property type="term" value="F:ribosome binding"/>
    <property type="evidence" value="ECO:0007669"/>
    <property type="project" value="TreeGrafter"/>
</dbReference>
<dbReference type="InterPro" id="IPR005215">
    <property type="entry name" value="Trig_fac"/>
</dbReference>
<evidence type="ECO:0000259" key="14">
    <source>
        <dbReference type="PROSITE" id="PS50059"/>
    </source>
</evidence>
<gene>
    <name evidence="11" type="primary">tig</name>
    <name evidence="16" type="ORF">BOV88_07250</name>
    <name evidence="15" type="ORF">JV46_28070</name>
</gene>
<keyword evidence="11" id="KW-0963">Cytoplasm</keyword>
<dbReference type="Gene3D" id="3.10.50.40">
    <property type="match status" value="1"/>
</dbReference>
<keyword evidence="6 11" id="KW-0697">Rotamase</keyword>
<dbReference type="GO" id="GO:0043335">
    <property type="term" value="P:protein unfolding"/>
    <property type="evidence" value="ECO:0007669"/>
    <property type="project" value="TreeGrafter"/>
</dbReference>
<reference evidence="16 18" key="2">
    <citation type="submission" date="2016-11" db="EMBL/GenBank/DDBJ databases">
        <title>Mixed transmission modes and dynamic genome evolution in an obligate animal-bacterial symbiosis.</title>
        <authorList>
            <person name="Russell S.L."/>
            <person name="Corbett-Detig R.B."/>
            <person name="Cavanaugh C.M."/>
        </authorList>
    </citation>
    <scope>NUCLEOTIDE SEQUENCE [LARGE SCALE GENOMIC DNA]</scope>
    <source>
        <strain evidence="16">MA-KB16</strain>
    </source>
</reference>
<dbReference type="InterPro" id="IPR027304">
    <property type="entry name" value="Trigger_fact/SurA_dom_sf"/>
</dbReference>
<accession>A0A0B0H702</accession>
<dbReference type="InterPro" id="IPR037041">
    <property type="entry name" value="Trigger_fac_C_sf"/>
</dbReference>
<evidence type="ECO:0000313" key="15">
    <source>
        <dbReference type="EMBL" id="KHF24417.1"/>
    </source>
</evidence>
<evidence type="ECO:0000256" key="4">
    <source>
        <dbReference type="ARBA" id="ARBA00016902"/>
    </source>
</evidence>
<name>A0A0B0H702_SOVGS</name>
<dbReference type="InterPro" id="IPR008881">
    <property type="entry name" value="Trigger_fac_ribosome-bd_bac"/>
</dbReference>
<dbReference type="Pfam" id="PF05698">
    <property type="entry name" value="Trigger_C"/>
    <property type="match status" value="1"/>
</dbReference>
<comment type="similarity">
    <text evidence="2 11 13">Belongs to the FKBP-type PPIase family. Tig subfamily.</text>
</comment>
<dbReference type="EC" id="5.2.1.8" evidence="3 11"/>
<dbReference type="GO" id="GO:0005737">
    <property type="term" value="C:cytoplasm"/>
    <property type="evidence" value="ECO:0007669"/>
    <property type="project" value="UniProtKB-SubCell"/>
</dbReference>
<feature type="domain" description="PPIase FKBP-type" evidence="14">
    <location>
        <begin position="160"/>
        <end position="220"/>
    </location>
</feature>
<keyword evidence="8 11" id="KW-0413">Isomerase</keyword>
<dbReference type="PIRSF" id="PIRSF003095">
    <property type="entry name" value="Trigger_factor"/>
    <property type="match status" value="1"/>
</dbReference>
<evidence type="ECO:0000256" key="7">
    <source>
        <dbReference type="ARBA" id="ARBA00023186"/>
    </source>
</evidence>
<evidence type="ECO:0000256" key="8">
    <source>
        <dbReference type="ARBA" id="ARBA00023235"/>
    </source>
</evidence>
<dbReference type="Proteomes" id="UP000030856">
    <property type="component" value="Unassembled WGS sequence"/>
</dbReference>
<sequence>MQVSVETLEGLQRRVTVELPAEQVNQAVEKKLQEIAKTVRLDGFRPGKVPLSVVRQRFGQSARQEAWGDLIQHSYYDAITQEGLRPAGDPSIDDIKDEGEGFAYVANIEVMPEIKINKMDTASVEIIEAEVTDADVDTMIDKLRQQRATFDTVERAAADGDQVTISFVGKVDGEEFEGGAAESVPLVLGSGSMIEGFEAGILGASAGDERTVDVTFPEDYQAEHLAGKPAVFDITVQSVAEQILPEVDEDFVKAFGIEDGDVDSFRKDIRDNMERELIQKVKQKNKEAVMDVLLEQHEMDVPSAMVDDEAKRMMEETKQNMQQQGAAQPGFELPIDLFKEQAERRVKLGMLVSEIMSQNSLTPSDERIRETVELYASSYEKPEEVIEWYYGSPERLDPVKNLVLEDQVYDLLREEMQVENKTSSFDELSA</sequence>
<protein>
    <recommendedName>
        <fullName evidence="4 11">Trigger factor</fullName>
        <shortName evidence="11">TF</shortName>
        <ecNumber evidence="3 11">5.2.1.8</ecNumber>
    </recommendedName>
    <alternativeName>
        <fullName evidence="10 11">PPIase</fullName>
    </alternativeName>
</protein>
<dbReference type="Gene3D" id="1.10.3120.10">
    <property type="entry name" value="Trigger factor, C-terminal domain"/>
    <property type="match status" value="1"/>
</dbReference>
<comment type="function">
    <text evidence="11">Involved in protein export. Acts as a chaperone by maintaining the newly synthesized protein in an open conformation. Functions as a peptidyl-prolyl cis-trans isomerase.</text>
</comment>
<keyword evidence="9 11" id="KW-0131">Cell cycle</keyword>
<dbReference type="InterPro" id="IPR036611">
    <property type="entry name" value="Trigger_fac_ribosome-bd_sf"/>
</dbReference>
<evidence type="ECO:0000313" key="18">
    <source>
        <dbReference type="Proteomes" id="UP000190962"/>
    </source>
</evidence>
<keyword evidence="7 11" id="KW-0143">Chaperone</keyword>
<evidence type="ECO:0000313" key="17">
    <source>
        <dbReference type="Proteomes" id="UP000030856"/>
    </source>
</evidence>
<dbReference type="OrthoDB" id="9767721at2"/>
<dbReference type="GO" id="GO:0044183">
    <property type="term" value="F:protein folding chaperone"/>
    <property type="evidence" value="ECO:0007669"/>
    <property type="project" value="TreeGrafter"/>
</dbReference>
<organism evidence="15 17">
    <name type="scientific">Solemya velum gill symbiont</name>
    <dbReference type="NCBI Taxonomy" id="2340"/>
    <lineage>
        <taxon>Bacteria</taxon>
        <taxon>Pseudomonadati</taxon>
        <taxon>Pseudomonadota</taxon>
        <taxon>Gammaproteobacteria</taxon>
        <taxon>sulfur-oxidizing symbionts</taxon>
    </lineage>
</organism>
<dbReference type="InterPro" id="IPR008880">
    <property type="entry name" value="Trigger_fac_C"/>
</dbReference>
<dbReference type="InterPro" id="IPR001179">
    <property type="entry name" value="PPIase_FKBP_dom"/>
</dbReference>
<dbReference type="FunFam" id="3.10.50.40:FF:000001">
    <property type="entry name" value="Trigger factor"/>
    <property type="match status" value="1"/>
</dbReference>
<comment type="subcellular location">
    <subcellularLocation>
        <location evidence="11">Cytoplasm</location>
    </subcellularLocation>
    <text evidence="11">About half TF is bound to the ribosome near the polypeptide exit tunnel while the other half is free in the cytoplasm.</text>
</comment>
<evidence type="ECO:0000256" key="10">
    <source>
        <dbReference type="ARBA" id="ARBA00029986"/>
    </source>
</evidence>
<comment type="caution">
    <text evidence="15">The sequence shown here is derived from an EMBL/GenBank/DDBJ whole genome shotgun (WGS) entry which is preliminary data.</text>
</comment>
<evidence type="ECO:0000256" key="1">
    <source>
        <dbReference type="ARBA" id="ARBA00000971"/>
    </source>
</evidence>
<evidence type="ECO:0000256" key="12">
    <source>
        <dbReference type="PROSITE-ProRule" id="PRU00277"/>
    </source>
</evidence>
<dbReference type="eggNOG" id="COG0544">
    <property type="taxonomic scope" value="Bacteria"/>
</dbReference>
<dbReference type="STRING" id="2340.JV46_28070"/>
<proteinExistence type="inferred from homology"/>
<reference evidence="15 17" key="1">
    <citation type="journal article" date="2014" name="BMC Genomics">
        <title>The genome of the intracellular bacterium of the coastal bivalve, Solemya velum: a blueprint for thriving in and out of symbiosis.</title>
        <authorList>
            <person name="Dmytrenko O."/>
            <person name="Russell S.L."/>
            <person name="Loo W.T."/>
            <person name="Fontanez K.M."/>
            <person name="Liao L."/>
            <person name="Roeselers G."/>
            <person name="Sharma R."/>
            <person name="Stewart F.J."/>
            <person name="Newton I.L."/>
            <person name="Woyke T."/>
            <person name="Wu D."/>
            <person name="Lang J.M."/>
            <person name="Eisen J.A."/>
            <person name="Cavanaugh C.M."/>
        </authorList>
    </citation>
    <scope>NUCLEOTIDE SEQUENCE [LARGE SCALE GENOMIC DNA]</scope>
    <source>
        <strain evidence="15 17">WH</strain>
    </source>
</reference>
<comment type="domain">
    <text evidence="11">Consists of 3 domains; the N-terminus binds the ribosome, the middle domain has PPIase activity, while the C-terminus has intrinsic chaperone activity on its own.</text>
</comment>
<dbReference type="Gene3D" id="3.30.70.1050">
    <property type="entry name" value="Trigger factor ribosome-binding domain"/>
    <property type="match status" value="1"/>
</dbReference>
<evidence type="ECO:0000313" key="16">
    <source>
        <dbReference type="EMBL" id="OOY34910.1"/>
    </source>
</evidence>
<dbReference type="GO" id="GO:0051083">
    <property type="term" value="P:'de novo' cotranslational protein folding"/>
    <property type="evidence" value="ECO:0007669"/>
    <property type="project" value="TreeGrafter"/>
</dbReference>
<keyword evidence="17" id="KW-1185">Reference proteome</keyword>
<dbReference type="GO" id="GO:0015031">
    <property type="term" value="P:protein transport"/>
    <property type="evidence" value="ECO:0007669"/>
    <property type="project" value="UniProtKB-UniRule"/>
</dbReference>
<dbReference type="SUPFAM" id="SSF102735">
    <property type="entry name" value="Trigger factor ribosome-binding domain"/>
    <property type="match status" value="1"/>
</dbReference>
<keyword evidence="5 11" id="KW-0132">Cell division</keyword>
<dbReference type="PANTHER" id="PTHR30560">
    <property type="entry name" value="TRIGGER FACTOR CHAPERONE AND PEPTIDYL-PROLYL CIS/TRANS ISOMERASE"/>
    <property type="match status" value="1"/>
</dbReference>